<sequence>MTGISKALAGAMTATLFLAACGGGRTSPSAPVVQFATGPIYSACMSSDRKARNRALCGCVQASADRTLDRGDARRASRFFKDPQEAHDVKYSQTQRDDDFWDRYERFVDTAERSCQRL</sequence>
<keyword evidence="3" id="KW-1185">Reference proteome</keyword>
<dbReference type="EMBL" id="FOXV01000002">
    <property type="protein sequence ID" value="SFQ19428.1"/>
    <property type="molecule type" value="Genomic_DNA"/>
</dbReference>
<organism evidence="2 3">
    <name type="scientific">Roseivivax halotolerans</name>
    <dbReference type="NCBI Taxonomy" id="93684"/>
    <lineage>
        <taxon>Bacteria</taxon>
        <taxon>Pseudomonadati</taxon>
        <taxon>Pseudomonadota</taxon>
        <taxon>Alphaproteobacteria</taxon>
        <taxon>Rhodobacterales</taxon>
        <taxon>Roseobacteraceae</taxon>
        <taxon>Roseivivax</taxon>
    </lineage>
</organism>
<feature type="signal peptide" evidence="1">
    <location>
        <begin position="1"/>
        <end position="19"/>
    </location>
</feature>
<reference evidence="3" key="1">
    <citation type="submission" date="2016-10" db="EMBL/GenBank/DDBJ databases">
        <authorList>
            <person name="Varghese N."/>
            <person name="Submissions S."/>
        </authorList>
    </citation>
    <scope>NUCLEOTIDE SEQUENCE [LARGE SCALE GENOMIC DNA]</scope>
    <source>
        <strain evidence="3">JCM 10271</strain>
    </source>
</reference>
<evidence type="ECO:0000256" key="1">
    <source>
        <dbReference type="SAM" id="SignalP"/>
    </source>
</evidence>
<evidence type="ECO:0000313" key="2">
    <source>
        <dbReference type="EMBL" id="SFQ19428.1"/>
    </source>
</evidence>
<protein>
    <recommendedName>
        <fullName evidence="4">Arginine transporter</fullName>
    </recommendedName>
</protein>
<keyword evidence="1" id="KW-0732">Signal</keyword>
<name>A0A1I5WIP0_9RHOB</name>
<proteinExistence type="predicted"/>
<dbReference type="STRING" id="93684.SAMN05421853_102371"/>
<accession>A0A1I5WIP0</accession>
<evidence type="ECO:0000313" key="3">
    <source>
        <dbReference type="Proteomes" id="UP000243106"/>
    </source>
</evidence>
<evidence type="ECO:0008006" key="4">
    <source>
        <dbReference type="Google" id="ProtNLM"/>
    </source>
</evidence>
<dbReference type="PROSITE" id="PS51257">
    <property type="entry name" value="PROKAR_LIPOPROTEIN"/>
    <property type="match status" value="1"/>
</dbReference>
<dbReference type="Proteomes" id="UP000243106">
    <property type="component" value="Unassembled WGS sequence"/>
</dbReference>
<feature type="chain" id="PRO_5017272011" description="Arginine transporter" evidence="1">
    <location>
        <begin position="20"/>
        <end position="118"/>
    </location>
</feature>
<dbReference type="AlphaFoldDB" id="A0A1I5WIP0"/>
<gene>
    <name evidence="2" type="ORF">SAMN05421853_102371</name>
</gene>